<evidence type="ECO:0000313" key="3">
    <source>
        <dbReference type="EMBL" id="ALG72272.1"/>
    </source>
</evidence>
<dbReference type="KEGG" id="ati:AL072_05080"/>
<evidence type="ECO:0000313" key="2">
    <source>
        <dbReference type="EMBL" id="ALG70380.1"/>
    </source>
</evidence>
<protein>
    <recommendedName>
        <fullName evidence="5">Transposase</fullName>
    </recommendedName>
</protein>
<dbReference type="AlphaFoldDB" id="A0A0F2KWT9"/>
<name>A0A0F2KWT9_9PROT</name>
<dbReference type="SUPFAM" id="SSF48295">
    <property type="entry name" value="TrpR-like"/>
    <property type="match status" value="1"/>
</dbReference>
<dbReference type="KEGG" id="ati:AL072_14075"/>
<dbReference type="GO" id="GO:0004803">
    <property type="term" value="F:transposase activity"/>
    <property type="evidence" value="ECO:0007669"/>
    <property type="project" value="InterPro"/>
</dbReference>
<dbReference type="Gene3D" id="1.10.10.10">
    <property type="entry name" value="Winged helix-like DNA-binding domain superfamily/Winged helix DNA-binding domain"/>
    <property type="match status" value="1"/>
</dbReference>
<dbReference type="PANTHER" id="PTHR37936:SF3">
    <property type="entry name" value="TRANSPOSASE INSC FOR INSERTION ELEMENT IS2A-RELATED"/>
    <property type="match status" value="1"/>
</dbReference>
<dbReference type="PANTHER" id="PTHR37936">
    <property type="entry name" value="TRANSPOSASE INSC FOR INSERTION ELEMENT IS2A-RELATED"/>
    <property type="match status" value="1"/>
</dbReference>
<dbReference type="InterPro" id="IPR036388">
    <property type="entry name" value="WH-like_DNA-bd_sf"/>
</dbReference>
<dbReference type="EMBL" id="CP012402">
    <property type="protein sequence ID" value="ALG72272.1"/>
    <property type="molecule type" value="Genomic_DNA"/>
</dbReference>
<accession>A0A0F2KWT9</accession>
<proteinExistence type="inferred from homology"/>
<comment type="similarity">
    <text evidence="1">Belongs to the transposase 8 family.</text>
</comment>
<dbReference type="Proteomes" id="UP000069935">
    <property type="component" value="Chromosome 1"/>
</dbReference>
<evidence type="ECO:0000313" key="4">
    <source>
        <dbReference type="Proteomes" id="UP000069935"/>
    </source>
</evidence>
<dbReference type="InterPro" id="IPR002514">
    <property type="entry name" value="Transposase_8"/>
</dbReference>
<dbReference type="GO" id="GO:0043565">
    <property type="term" value="F:sequence-specific DNA binding"/>
    <property type="evidence" value="ECO:0007669"/>
    <property type="project" value="InterPro"/>
</dbReference>
<dbReference type="Proteomes" id="UP000069935">
    <property type="component" value="Chromosome 2"/>
</dbReference>
<dbReference type="GO" id="GO:0006313">
    <property type="term" value="P:DNA transposition"/>
    <property type="evidence" value="ECO:0007669"/>
    <property type="project" value="InterPro"/>
</dbReference>
<dbReference type="EMBL" id="CP012401">
    <property type="protein sequence ID" value="ALG70380.1"/>
    <property type="molecule type" value="Genomic_DNA"/>
</dbReference>
<dbReference type="InterPro" id="IPR010921">
    <property type="entry name" value="Trp_repressor/repl_initiator"/>
</dbReference>
<dbReference type="Pfam" id="PF01527">
    <property type="entry name" value="HTH_Tnp_1"/>
    <property type="match status" value="1"/>
</dbReference>
<evidence type="ECO:0008006" key="5">
    <source>
        <dbReference type="Google" id="ProtNLM"/>
    </source>
</evidence>
<reference evidence="4" key="1">
    <citation type="submission" date="2015-08" db="EMBL/GenBank/DDBJ databases">
        <title>Complete Genome Sequence of Azospirillum thiophilum BV-S.</title>
        <authorList>
            <person name="Fomenkov A."/>
            <person name="Vincze T."/>
            <person name="Grabovich M."/>
            <person name="Dubinina G."/>
            <person name="Orlova M."/>
            <person name="Belousova E."/>
            <person name="Roberts R.J."/>
        </authorList>
    </citation>
    <scope>NUCLEOTIDE SEQUENCE [LARGE SCALE GENOMIC DNA]</scope>
    <source>
        <strain evidence="4">BV-S</strain>
    </source>
</reference>
<keyword evidence="4" id="KW-1185">Reference proteome</keyword>
<evidence type="ECO:0000256" key="1">
    <source>
        <dbReference type="ARBA" id="ARBA00009964"/>
    </source>
</evidence>
<gene>
    <name evidence="2" type="ORF">AL072_05080</name>
    <name evidence="3" type="ORF">AL072_14075</name>
</gene>
<reference evidence="3 4" key="2">
    <citation type="journal article" date="2016" name="Genome Announc.">
        <title>Complete Genome Sequence of a Strain of Azospirillum thiophilum Isolated from a Sulfide Spring.</title>
        <authorList>
            <person name="Fomenkov A."/>
            <person name="Vincze T."/>
            <person name="Grabovich M."/>
            <person name="Anton B.P."/>
            <person name="Dubinina G."/>
            <person name="Orlova M."/>
            <person name="Belousova E."/>
            <person name="Roberts R.J."/>
        </authorList>
    </citation>
    <scope>NUCLEOTIDE SEQUENCE [LARGE SCALE GENOMIC DNA]</scope>
    <source>
        <strain evidence="3 4">BV-S</strain>
    </source>
</reference>
<organism evidence="3 4">
    <name type="scientific">Azospirillum thiophilum</name>
    <dbReference type="NCBI Taxonomy" id="528244"/>
    <lineage>
        <taxon>Bacteria</taxon>
        <taxon>Pseudomonadati</taxon>
        <taxon>Pseudomonadota</taxon>
        <taxon>Alphaproteobacteria</taxon>
        <taxon>Rhodospirillales</taxon>
        <taxon>Azospirillaceae</taxon>
        <taxon>Azospirillum</taxon>
    </lineage>
</organism>
<sequence>MSTLDLTLDQEPVRVRRMEVITGDVGRRTWSPEEKARILAEAAVPGVVVSEVARRHGLRPQQVFGWRRDVNRLEIGTLDRRGKGTPLSW</sequence>